<protein>
    <submittedName>
        <fullName evidence="2">Uncharacterized protein</fullName>
    </submittedName>
</protein>
<dbReference type="AlphaFoldDB" id="A0A5C3MF68"/>
<sequence>MDSWPTDDRSTSQTTYKGKGKSKAQPAFNYPYVEQGSLTALTLAERNGHLEWSSIVNPSTETTAQRLHAGNVVNVFPATRAPAVHIPANSVSQRAEQGANFLRTYLPDVDIAAELIRDQVAEDIKVTCSLDLFDPYAGNTLHVVLDSRAESRLSGFLTFPMGEVNRELNLSSFAVGNDDKMRIKPSTTPIRTFNTPIRQVEGSSSFSGSFLAVRTYGSISLLQLDIGYVGASTVTVNELGTVVHSDVGKRAIVDVKLPSTPLESILVNDQGSIYTCNLEYGKKIMMQTMQGHSDSDVFWRLALGSNPSDCLVISGRDAQCVDLRSRETNSLFSIPSTKDLLTGIENVQSDDMIRMCSTSEVLWIDPRYPRKPVLAYKHGRQFDRYLETRTVFIGTPLTLLSSRRNGLLTVYDVSRSDDNLVHVNVPPYSLTSDKGTNEPHTGQAFVQYLPHLKSGIARFTTSERGEILCQDLYAPDPRKQIDIQLERSSDLQALEIEAAKFHPDVGPLGMRDHSQINLFPTYDQIFRIHGEDAEKAEEQRANAVYELLDRLPSFWQDNTEPVEHVLTTSEIIFRAGEEPESGARAEFLAQSILNSKRGFRALSQASGC</sequence>
<dbReference type="STRING" id="68775.A0A5C3MF68"/>
<evidence type="ECO:0000256" key="1">
    <source>
        <dbReference type="SAM" id="MobiDB-lite"/>
    </source>
</evidence>
<dbReference type="EMBL" id="ML213592">
    <property type="protein sequence ID" value="TFK42498.1"/>
    <property type="molecule type" value="Genomic_DNA"/>
</dbReference>
<name>A0A5C3MF68_9AGAR</name>
<dbReference type="InterPro" id="IPR019350">
    <property type="entry name" value="RNA_pol_I-sp_TIF_RRN6-like"/>
</dbReference>
<accession>A0A5C3MF68</accession>
<organism evidence="2 3">
    <name type="scientific">Crucibulum laeve</name>
    <dbReference type="NCBI Taxonomy" id="68775"/>
    <lineage>
        <taxon>Eukaryota</taxon>
        <taxon>Fungi</taxon>
        <taxon>Dikarya</taxon>
        <taxon>Basidiomycota</taxon>
        <taxon>Agaricomycotina</taxon>
        <taxon>Agaricomycetes</taxon>
        <taxon>Agaricomycetidae</taxon>
        <taxon>Agaricales</taxon>
        <taxon>Agaricineae</taxon>
        <taxon>Nidulariaceae</taxon>
        <taxon>Crucibulum</taxon>
    </lineage>
</organism>
<dbReference type="PANTHER" id="PTHR28221:SF2">
    <property type="entry name" value="RNA POLYMERASE I-SPECIFIC TRANSCRIPTION INITIATION FACTOR RRN6"/>
    <property type="match status" value="1"/>
</dbReference>
<reference evidence="2 3" key="1">
    <citation type="journal article" date="2019" name="Nat. Ecol. Evol.">
        <title>Megaphylogeny resolves global patterns of mushroom evolution.</title>
        <authorList>
            <person name="Varga T."/>
            <person name="Krizsan K."/>
            <person name="Foldi C."/>
            <person name="Dima B."/>
            <person name="Sanchez-Garcia M."/>
            <person name="Sanchez-Ramirez S."/>
            <person name="Szollosi G.J."/>
            <person name="Szarkandi J.G."/>
            <person name="Papp V."/>
            <person name="Albert L."/>
            <person name="Andreopoulos W."/>
            <person name="Angelini C."/>
            <person name="Antonin V."/>
            <person name="Barry K.W."/>
            <person name="Bougher N.L."/>
            <person name="Buchanan P."/>
            <person name="Buyck B."/>
            <person name="Bense V."/>
            <person name="Catcheside P."/>
            <person name="Chovatia M."/>
            <person name="Cooper J."/>
            <person name="Damon W."/>
            <person name="Desjardin D."/>
            <person name="Finy P."/>
            <person name="Geml J."/>
            <person name="Haridas S."/>
            <person name="Hughes K."/>
            <person name="Justo A."/>
            <person name="Karasinski D."/>
            <person name="Kautmanova I."/>
            <person name="Kiss B."/>
            <person name="Kocsube S."/>
            <person name="Kotiranta H."/>
            <person name="LaButti K.M."/>
            <person name="Lechner B.E."/>
            <person name="Liimatainen K."/>
            <person name="Lipzen A."/>
            <person name="Lukacs Z."/>
            <person name="Mihaltcheva S."/>
            <person name="Morgado L.N."/>
            <person name="Niskanen T."/>
            <person name="Noordeloos M.E."/>
            <person name="Ohm R.A."/>
            <person name="Ortiz-Santana B."/>
            <person name="Ovrebo C."/>
            <person name="Racz N."/>
            <person name="Riley R."/>
            <person name="Savchenko A."/>
            <person name="Shiryaev A."/>
            <person name="Soop K."/>
            <person name="Spirin V."/>
            <person name="Szebenyi C."/>
            <person name="Tomsovsky M."/>
            <person name="Tulloss R.E."/>
            <person name="Uehling J."/>
            <person name="Grigoriev I.V."/>
            <person name="Vagvolgyi C."/>
            <person name="Papp T."/>
            <person name="Martin F.M."/>
            <person name="Miettinen O."/>
            <person name="Hibbett D.S."/>
            <person name="Nagy L.G."/>
        </authorList>
    </citation>
    <scope>NUCLEOTIDE SEQUENCE [LARGE SCALE GENOMIC DNA]</scope>
    <source>
        <strain evidence="2 3">CBS 166.37</strain>
    </source>
</reference>
<evidence type="ECO:0000313" key="3">
    <source>
        <dbReference type="Proteomes" id="UP000308652"/>
    </source>
</evidence>
<dbReference type="OrthoDB" id="2382881at2759"/>
<gene>
    <name evidence="2" type="ORF">BDQ12DRAFT_278405</name>
</gene>
<keyword evidence="3" id="KW-1185">Reference proteome</keyword>
<feature type="region of interest" description="Disordered" evidence="1">
    <location>
        <begin position="1"/>
        <end position="23"/>
    </location>
</feature>
<dbReference type="Proteomes" id="UP000308652">
    <property type="component" value="Unassembled WGS sequence"/>
</dbReference>
<evidence type="ECO:0000313" key="2">
    <source>
        <dbReference type="EMBL" id="TFK42498.1"/>
    </source>
</evidence>
<feature type="compositionally biased region" description="Basic and acidic residues" evidence="1">
    <location>
        <begin position="1"/>
        <end position="10"/>
    </location>
</feature>
<proteinExistence type="predicted"/>
<dbReference type="PANTHER" id="PTHR28221">
    <property type="entry name" value="RNA POLYMERASE I-SPECIFIC TRANSCRIPTION INITIATION FACTOR RRN6"/>
    <property type="match status" value="1"/>
</dbReference>